<evidence type="ECO:0000256" key="1">
    <source>
        <dbReference type="ARBA" id="ARBA00004141"/>
    </source>
</evidence>
<keyword evidence="5 8" id="KW-0812">Transmembrane</keyword>
<keyword evidence="4" id="KW-0309">Germination</keyword>
<keyword evidence="3" id="KW-0813">Transport</keyword>
<dbReference type="NCBIfam" id="TIGR00912">
    <property type="entry name" value="2A0309"/>
    <property type="match status" value="1"/>
</dbReference>
<dbReference type="GO" id="GO:0009847">
    <property type="term" value="P:spore germination"/>
    <property type="evidence" value="ECO:0007669"/>
    <property type="project" value="InterPro"/>
</dbReference>
<dbReference type="Pfam" id="PF03845">
    <property type="entry name" value="Spore_permease"/>
    <property type="match status" value="1"/>
</dbReference>
<dbReference type="RefSeq" id="WP_137060649.1">
    <property type="nucleotide sequence ID" value="NZ_PNXQ01000005.1"/>
</dbReference>
<dbReference type="GO" id="GO:0016020">
    <property type="term" value="C:membrane"/>
    <property type="evidence" value="ECO:0007669"/>
    <property type="project" value="UniProtKB-SubCell"/>
</dbReference>
<evidence type="ECO:0000313" key="9">
    <source>
        <dbReference type="EMBL" id="TKH45703.1"/>
    </source>
</evidence>
<feature type="transmembrane region" description="Helical" evidence="8">
    <location>
        <begin position="35"/>
        <end position="56"/>
    </location>
</feature>
<evidence type="ECO:0000256" key="3">
    <source>
        <dbReference type="ARBA" id="ARBA00022448"/>
    </source>
</evidence>
<feature type="transmembrane region" description="Helical" evidence="8">
    <location>
        <begin position="143"/>
        <end position="163"/>
    </location>
</feature>
<evidence type="ECO:0000256" key="4">
    <source>
        <dbReference type="ARBA" id="ARBA00022544"/>
    </source>
</evidence>
<reference evidence="9 10" key="1">
    <citation type="submission" date="2018-01" db="EMBL/GenBank/DDBJ databases">
        <title>Bacillales members from the olive rhizosphere are effective biological control agents against Verticillium dahliae.</title>
        <authorList>
            <person name="Gomez-Lama C."/>
            <person name="Legarda G."/>
            <person name="Ruano-Rosa D."/>
            <person name="Pizarro-Tobias P."/>
            <person name="Valverde-Corredor A."/>
            <person name="Niqui J.L."/>
            <person name="Trivino J.C."/>
            <person name="Roca A."/>
            <person name="Mercado-Blanco J."/>
        </authorList>
    </citation>
    <scope>NUCLEOTIDE SEQUENCE [LARGE SCALE GENOMIC DNA]</scope>
    <source>
        <strain evidence="9 10">PIC167</strain>
    </source>
</reference>
<dbReference type="AlphaFoldDB" id="A0A4U2Q0T8"/>
<dbReference type="InterPro" id="IPR004761">
    <property type="entry name" value="Spore_GerAB"/>
</dbReference>
<evidence type="ECO:0000256" key="5">
    <source>
        <dbReference type="ARBA" id="ARBA00022692"/>
    </source>
</evidence>
<sequence length="370" mass="42236">MKQFTTRQMVLLGVLLETNITLIHAPSQAGAYAEQHAYCTCMVVAAVLCLPIWALLKLGQRFPNQDLFQAMISSSVVIGRILLLLYFSLFLILFGRDLWIITDLVKAVLLPRTPFFMISLIILLTVVYMARGGMNIIVNMSEIFIPISIMTLLTMPFFFGRNMDFSELRPFLHPSITGIMKGSWYMFSYMADILMLPFVLQGKNYSPQGAWWGHLIGTVFMVFIVTLMQVVIGLPILARLFYPSYELARQLYITDFLDRFDLFVGGFTIPTLLIKVGLDLYILSMAVKRLFPHVQGALMVWPVGLLGYVSSFIIFSNSIQIYDFSREWTMVMIMFFIIMPLVLCLLLRPNNKGKERGMENKARLGNDPVH</sequence>
<accession>A0A4U2Q0T8</accession>
<evidence type="ECO:0000256" key="7">
    <source>
        <dbReference type="ARBA" id="ARBA00023136"/>
    </source>
</evidence>
<feature type="transmembrane region" description="Helical" evidence="8">
    <location>
        <begin position="212"/>
        <end position="242"/>
    </location>
</feature>
<evidence type="ECO:0000256" key="8">
    <source>
        <dbReference type="SAM" id="Phobius"/>
    </source>
</evidence>
<evidence type="ECO:0000313" key="10">
    <source>
        <dbReference type="Proteomes" id="UP000308114"/>
    </source>
</evidence>
<comment type="caution">
    <text evidence="9">The sequence shown here is derived from an EMBL/GenBank/DDBJ whole genome shotgun (WGS) entry which is preliminary data.</text>
</comment>
<evidence type="ECO:0000256" key="2">
    <source>
        <dbReference type="ARBA" id="ARBA00007998"/>
    </source>
</evidence>
<feature type="transmembrane region" description="Helical" evidence="8">
    <location>
        <begin position="296"/>
        <end position="316"/>
    </location>
</feature>
<dbReference type="PANTHER" id="PTHR34975:SF2">
    <property type="entry name" value="SPORE GERMINATION PROTEIN A2"/>
    <property type="match status" value="1"/>
</dbReference>
<proteinExistence type="inferred from homology"/>
<dbReference type="Proteomes" id="UP000308114">
    <property type="component" value="Unassembled WGS sequence"/>
</dbReference>
<keyword evidence="7 8" id="KW-0472">Membrane</keyword>
<feature type="transmembrane region" description="Helical" evidence="8">
    <location>
        <begin position="114"/>
        <end position="131"/>
    </location>
</feature>
<gene>
    <name evidence="9" type="ORF">C1I60_04370</name>
</gene>
<organism evidence="9 10">
    <name type="scientific">Paenibacillus terrae</name>
    <dbReference type="NCBI Taxonomy" id="159743"/>
    <lineage>
        <taxon>Bacteria</taxon>
        <taxon>Bacillati</taxon>
        <taxon>Bacillota</taxon>
        <taxon>Bacilli</taxon>
        <taxon>Bacillales</taxon>
        <taxon>Paenibacillaceae</taxon>
        <taxon>Paenibacillus</taxon>
    </lineage>
</organism>
<feature type="transmembrane region" description="Helical" evidence="8">
    <location>
        <begin position="328"/>
        <end position="347"/>
    </location>
</feature>
<comment type="subcellular location">
    <subcellularLocation>
        <location evidence="1">Membrane</location>
        <topology evidence="1">Multi-pass membrane protein</topology>
    </subcellularLocation>
</comment>
<dbReference type="EMBL" id="PNXQ01000005">
    <property type="protein sequence ID" value="TKH45703.1"/>
    <property type="molecule type" value="Genomic_DNA"/>
</dbReference>
<comment type="similarity">
    <text evidence="2">Belongs to the amino acid-polyamine-organocation (APC) superfamily. Spore germination protein (SGP) (TC 2.A.3.9) family.</text>
</comment>
<protein>
    <submittedName>
        <fullName evidence="9">Spore gernimation protein</fullName>
    </submittedName>
</protein>
<feature type="transmembrane region" description="Helical" evidence="8">
    <location>
        <begin position="262"/>
        <end position="284"/>
    </location>
</feature>
<evidence type="ECO:0000256" key="6">
    <source>
        <dbReference type="ARBA" id="ARBA00022989"/>
    </source>
</evidence>
<dbReference type="PANTHER" id="PTHR34975">
    <property type="entry name" value="SPORE GERMINATION PROTEIN A2"/>
    <property type="match status" value="1"/>
</dbReference>
<keyword evidence="6 8" id="KW-1133">Transmembrane helix</keyword>
<name>A0A4U2Q0T8_9BACL</name>
<feature type="transmembrane region" description="Helical" evidence="8">
    <location>
        <begin position="68"/>
        <end position="94"/>
    </location>
</feature>